<name>A0A918RTP1_9GAMM</name>
<dbReference type="SUPFAM" id="SSF53383">
    <property type="entry name" value="PLP-dependent transferases"/>
    <property type="match status" value="1"/>
</dbReference>
<evidence type="ECO:0000256" key="2">
    <source>
        <dbReference type="ARBA" id="ARBA00022898"/>
    </source>
</evidence>
<dbReference type="PANTHER" id="PTHR11808:SF80">
    <property type="entry name" value="CYSTATHIONINE GAMMA-LYASE"/>
    <property type="match status" value="1"/>
</dbReference>
<dbReference type="Pfam" id="PF01053">
    <property type="entry name" value="Cys_Met_Meta_PP"/>
    <property type="match status" value="1"/>
</dbReference>
<dbReference type="Proteomes" id="UP000614811">
    <property type="component" value="Unassembled WGS sequence"/>
</dbReference>
<keyword evidence="2 3" id="KW-0663">Pyridoxal phosphate</keyword>
<dbReference type="Gene3D" id="3.90.1150.10">
    <property type="entry name" value="Aspartate Aminotransferase, domain 1"/>
    <property type="match status" value="1"/>
</dbReference>
<dbReference type="AlphaFoldDB" id="A0A918RTP1"/>
<dbReference type="GO" id="GO:0016846">
    <property type="term" value="F:carbon-sulfur lyase activity"/>
    <property type="evidence" value="ECO:0007669"/>
    <property type="project" value="TreeGrafter"/>
</dbReference>
<comment type="caution">
    <text evidence="4">The sequence shown here is derived from an EMBL/GenBank/DDBJ whole genome shotgun (WGS) entry which is preliminary data.</text>
</comment>
<reference evidence="4" key="1">
    <citation type="journal article" date="2014" name="Int. J. Syst. Evol. Microbiol.">
        <title>Complete genome sequence of Corynebacterium casei LMG S-19264T (=DSM 44701T), isolated from a smear-ripened cheese.</title>
        <authorList>
            <consortium name="US DOE Joint Genome Institute (JGI-PGF)"/>
            <person name="Walter F."/>
            <person name="Albersmeier A."/>
            <person name="Kalinowski J."/>
            <person name="Ruckert C."/>
        </authorList>
    </citation>
    <scope>NUCLEOTIDE SEQUENCE</scope>
    <source>
        <strain evidence="4">KCTC 12711</strain>
    </source>
</reference>
<evidence type="ECO:0008006" key="6">
    <source>
        <dbReference type="Google" id="ProtNLM"/>
    </source>
</evidence>
<organism evidence="4 5">
    <name type="scientific">Arenicella chitinivorans</name>
    <dbReference type="NCBI Taxonomy" id="1329800"/>
    <lineage>
        <taxon>Bacteria</taxon>
        <taxon>Pseudomonadati</taxon>
        <taxon>Pseudomonadota</taxon>
        <taxon>Gammaproteobacteria</taxon>
        <taxon>Arenicellales</taxon>
        <taxon>Arenicellaceae</taxon>
        <taxon>Arenicella</taxon>
    </lineage>
</organism>
<protein>
    <recommendedName>
        <fullName evidence="6">Cys/Met metabolism pyridoxal-phosphate-dependent enzyme</fullName>
    </recommendedName>
</protein>
<dbReference type="EMBL" id="BMXA01000003">
    <property type="protein sequence ID" value="GHA10729.1"/>
    <property type="molecule type" value="Genomic_DNA"/>
</dbReference>
<proteinExistence type="inferred from homology"/>
<accession>A0A918RTP1</accession>
<reference evidence="4" key="2">
    <citation type="submission" date="2020-09" db="EMBL/GenBank/DDBJ databases">
        <authorList>
            <person name="Sun Q."/>
            <person name="Kim S."/>
        </authorList>
    </citation>
    <scope>NUCLEOTIDE SEQUENCE</scope>
    <source>
        <strain evidence="4">KCTC 12711</strain>
    </source>
</reference>
<dbReference type="GO" id="GO:0030170">
    <property type="term" value="F:pyridoxal phosphate binding"/>
    <property type="evidence" value="ECO:0007669"/>
    <property type="project" value="InterPro"/>
</dbReference>
<evidence type="ECO:0000313" key="5">
    <source>
        <dbReference type="Proteomes" id="UP000614811"/>
    </source>
</evidence>
<evidence type="ECO:0000256" key="3">
    <source>
        <dbReference type="RuleBase" id="RU362118"/>
    </source>
</evidence>
<dbReference type="InterPro" id="IPR015421">
    <property type="entry name" value="PyrdxlP-dep_Trfase_major"/>
</dbReference>
<dbReference type="InterPro" id="IPR015424">
    <property type="entry name" value="PyrdxlP-dep_Trfase"/>
</dbReference>
<comment type="cofactor">
    <cofactor evidence="1 3">
        <name>pyridoxal 5'-phosphate</name>
        <dbReference type="ChEBI" id="CHEBI:597326"/>
    </cofactor>
</comment>
<dbReference type="InterPro" id="IPR000277">
    <property type="entry name" value="Cys/Met-Metab_PyrdxlP-dep_enz"/>
</dbReference>
<dbReference type="Gene3D" id="3.40.640.10">
    <property type="entry name" value="Type I PLP-dependent aspartate aminotransferase-like (Major domain)"/>
    <property type="match status" value="1"/>
</dbReference>
<gene>
    <name evidence="4" type="ORF">GCM10008090_20510</name>
</gene>
<keyword evidence="5" id="KW-1185">Reference proteome</keyword>
<dbReference type="GO" id="GO:0005737">
    <property type="term" value="C:cytoplasm"/>
    <property type="evidence" value="ECO:0007669"/>
    <property type="project" value="TreeGrafter"/>
</dbReference>
<evidence type="ECO:0000313" key="4">
    <source>
        <dbReference type="EMBL" id="GHA10729.1"/>
    </source>
</evidence>
<dbReference type="GO" id="GO:0019346">
    <property type="term" value="P:transsulfuration"/>
    <property type="evidence" value="ECO:0007669"/>
    <property type="project" value="InterPro"/>
</dbReference>
<dbReference type="PANTHER" id="PTHR11808">
    <property type="entry name" value="TRANS-SULFURATION ENZYME FAMILY MEMBER"/>
    <property type="match status" value="1"/>
</dbReference>
<evidence type="ECO:0000256" key="1">
    <source>
        <dbReference type="ARBA" id="ARBA00001933"/>
    </source>
</evidence>
<dbReference type="InterPro" id="IPR015422">
    <property type="entry name" value="PyrdxlP-dep_Trfase_small"/>
</dbReference>
<comment type="similarity">
    <text evidence="3">Belongs to the trans-sulfuration enzymes family.</text>
</comment>
<sequence>MYMIGALSTNNKNKMTDHQNQLFNSAKKLSPRRNTTTATDIKQLAAEQLAHFNIEVDGELGRSLLDAVEQVYQCQGNIERMWEATMQSMQSLDATEKTALFNAKKFLSFQLAKVLDTLQNPFRASYQQLQFSQSTLSAKSAYPVFDNVNAIFSATPVITRTATYIYACAEWIGDAFEGKEMMLDIYSRLLNPTSISLANHIVDLEAGPYANEYLAWNFNSGMAAIDATLSHVLGHEDILIASQNIYGGAHQLIHDWFAKPSNLNVAVKQFSGEETQGFVDALAEVRTTYADRLAAGKQIYLYIESPCNPHGYVLDVPQLCKLAHDAGIRVILDATVGTPFLVQPLQREDAAERPDFVIHSYTKDLTGSGSVIAGCVIARNEDMFIPKGMQGWDDTMFWNVYYVKGAFLNADTAFEVMNGMRTLEVRMLKKCITTQVFATFMDSHPLIKVNCNGLSGNKNRALAERNLFLGFPSGLFTVDMGKDIPEAAFQRFFDSLEPAFAHMISLGQTNSIVSCPGLTTHSELNAQQQQEAQIFPTTIRFAMGIENPMDLIRHVVIAAQLAIDPEVEGFSKQFMSLDEARKMAQSVYNDMHQRYSQAVM</sequence>